<dbReference type="GO" id="GO:0046166">
    <property type="term" value="P:glyceraldehyde-3-phosphate biosynthetic process"/>
    <property type="evidence" value="ECO:0007669"/>
    <property type="project" value="TreeGrafter"/>
</dbReference>
<dbReference type="VEuPathDB" id="TrichDB:TRFO_15188"/>
<dbReference type="InterPro" id="IPR022896">
    <property type="entry name" value="TrioseP_Isoase_bac/euk"/>
</dbReference>
<comment type="catalytic activity">
    <reaction evidence="7">
        <text>D-glyceraldehyde 3-phosphate = dihydroxyacetone phosphate</text>
        <dbReference type="Rhea" id="RHEA:18585"/>
        <dbReference type="ChEBI" id="CHEBI:57642"/>
        <dbReference type="ChEBI" id="CHEBI:59776"/>
        <dbReference type="EC" id="5.3.1.1"/>
    </reaction>
</comment>
<reference evidence="8" key="1">
    <citation type="submission" date="2016-07" db="EMBL/GenBank/DDBJ databases">
        <authorList>
            <person name="Rosa I.A."/>
            <person name="Brigido M.C."/>
            <person name="Santos E.O."/>
            <person name="Almeida L.G.P."/>
            <person name="Zingalli R.B."/>
            <person name="Vasconcelos A.T.R."/>
            <person name="Souza W."/>
            <person name="Benchimol M."/>
        </authorList>
    </citation>
    <scope>NUCLEOTIDE SEQUENCE</scope>
    <source>
        <strain evidence="8">15188</strain>
    </source>
</reference>
<name>A0A1J4KT30_9EUKA</name>
<dbReference type="SUPFAM" id="SSF51351">
    <property type="entry name" value="Triosephosphate isomerase (TIM)"/>
    <property type="match status" value="1"/>
</dbReference>
<keyword evidence="6 7" id="KW-0413">Isomerase</keyword>
<dbReference type="EC" id="5.3.1.1" evidence="7"/>
<dbReference type="PROSITE" id="PS51440">
    <property type="entry name" value="TIM_2"/>
    <property type="match status" value="1"/>
</dbReference>
<dbReference type="InterPro" id="IPR000652">
    <property type="entry name" value="Triosephosphate_isomerase"/>
</dbReference>
<dbReference type="GO" id="GO:0005829">
    <property type="term" value="C:cytosol"/>
    <property type="evidence" value="ECO:0007669"/>
    <property type="project" value="TreeGrafter"/>
</dbReference>
<gene>
    <name evidence="9" type="ORF">TRFO_15188</name>
</gene>
<dbReference type="PROSITE" id="PS00171">
    <property type="entry name" value="TIM_1"/>
    <property type="match status" value="1"/>
</dbReference>
<evidence type="ECO:0000256" key="2">
    <source>
        <dbReference type="ARBA" id="ARBA00007422"/>
    </source>
</evidence>
<comment type="pathway">
    <text evidence="7">Carbohydrate biosynthesis; gluconeogenesis.</text>
</comment>
<dbReference type="Gene3D" id="3.20.20.70">
    <property type="entry name" value="Aldolase class I"/>
    <property type="match status" value="1"/>
</dbReference>
<comment type="pathway">
    <text evidence="1 7">Carbohydrate degradation; glycolysis; D-glyceraldehyde 3-phosphate from glycerone phosphate: step 1/1.</text>
</comment>
<dbReference type="NCBIfam" id="TIGR00419">
    <property type="entry name" value="tim"/>
    <property type="match status" value="1"/>
</dbReference>
<reference evidence="8" key="3">
    <citation type="journal article" date="2017" name="Biol. Cell">
        <title>The costa of trichomonads: A complex macromolecular cytoskeleton structure made of uncommon proteins.</title>
        <authorList>
            <person name="de Andrade Rosa I."/>
            <person name="Brigido M.C."/>
            <person name="de Oliveira Santos E."/>
            <person name="Gonzaga L."/>
            <person name="Zingali R.B."/>
            <person name="de Vasconcelos A.T."/>
            <person name="de Souza W."/>
            <person name="Benchimol M."/>
        </authorList>
    </citation>
    <scope>NUCLEOTIDE SEQUENCE</scope>
    <source>
        <strain evidence="8">15188</strain>
    </source>
</reference>
<keyword evidence="10" id="KW-1185">Reference proteome</keyword>
<dbReference type="InterPro" id="IPR013785">
    <property type="entry name" value="Aldolase_TIM"/>
</dbReference>
<dbReference type="UniPathway" id="UPA00138"/>
<evidence type="ECO:0000256" key="7">
    <source>
        <dbReference type="RuleBase" id="RU363013"/>
    </source>
</evidence>
<organism evidence="9 10">
    <name type="scientific">Tritrichomonas foetus</name>
    <dbReference type="NCBI Taxonomy" id="1144522"/>
    <lineage>
        <taxon>Eukaryota</taxon>
        <taxon>Metamonada</taxon>
        <taxon>Parabasalia</taxon>
        <taxon>Tritrichomonadida</taxon>
        <taxon>Tritrichomonadidae</taxon>
        <taxon>Tritrichomonas</taxon>
    </lineage>
</organism>
<dbReference type="GO" id="GO:0004807">
    <property type="term" value="F:triose-phosphate isomerase activity"/>
    <property type="evidence" value="ECO:0007669"/>
    <property type="project" value="UniProtKB-EC"/>
</dbReference>
<evidence type="ECO:0000313" key="9">
    <source>
        <dbReference type="EMBL" id="OHT14411.1"/>
    </source>
</evidence>
<dbReference type="GO" id="GO:0006096">
    <property type="term" value="P:glycolytic process"/>
    <property type="evidence" value="ECO:0007669"/>
    <property type="project" value="UniProtKB-UniPathway"/>
</dbReference>
<proteinExistence type="inferred from homology"/>
<evidence type="ECO:0000256" key="4">
    <source>
        <dbReference type="ARBA" id="ARBA00022432"/>
    </source>
</evidence>
<dbReference type="InterPro" id="IPR035990">
    <property type="entry name" value="TIM_sf"/>
</dbReference>
<accession>A0A1J4KT30</accession>
<reference evidence="9 10" key="2">
    <citation type="submission" date="2016-10" db="EMBL/GenBank/DDBJ databases">
        <authorList>
            <person name="Benchimol M."/>
            <person name="Almeida L.G."/>
            <person name="Vasconcelos A.T."/>
            <person name="Perreira-Neves A."/>
            <person name="Rosa I.A."/>
            <person name="Tasca T."/>
            <person name="Bogo M.R."/>
            <person name="de Souza W."/>
        </authorList>
    </citation>
    <scope>NUCLEOTIDE SEQUENCE [LARGE SCALE GENOMIC DNA]</scope>
    <source>
        <strain evidence="9 10">K</strain>
    </source>
</reference>
<protein>
    <recommendedName>
        <fullName evidence="7">Triosephosphate isomerase</fullName>
        <ecNumber evidence="7">5.3.1.1</ecNumber>
    </recommendedName>
</protein>
<dbReference type="GO" id="GO:0019563">
    <property type="term" value="P:glycerol catabolic process"/>
    <property type="evidence" value="ECO:0007669"/>
    <property type="project" value="TreeGrafter"/>
</dbReference>
<keyword evidence="5 7" id="KW-0324">Glycolysis</keyword>
<keyword evidence="4 7" id="KW-0312">Gluconeogenesis</keyword>
<dbReference type="EMBL" id="KX579606">
    <property type="protein sequence ID" value="ARM19839.1"/>
    <property type="molecule type" value="Genomic_DNA"/>
</dbReference>
<evidence type="ECO:0000313" key="10">
    <source>
        <dbReference type="Proteomes" id="UP000179807"/>
    </source>
</evidence>
<dbReference type="Proteomes" id="UP000179807">
    <property type="component" value="Unassembled WGS sequence"/>
</dbReference>
<dbReference type="CDD" id="cd00311">
    <property type="entry name" value="TIM"/>
    <property type="match status" value="1"/>
</dbReference>
<dbReference type="PANTHER" id="PTHR21139">
    <property type="entry name" value="TRIOSEPHOSPHATE ISOMERASE"/>
    <property type="match status" value="1"/>
</dbReference>
<evidence type="ECO:0000256" key="6">
    <source>
        <dbReference type="ARBA" id="ARBA00023235"/>
    </source>
</evidence>
<evidence type="ECO:0000256" key="1">
    <source>
        <dbReference type="ARBA" id="ARBA00004680"/>
    </source>
</evidence>
<sequence length="253" mass="27524">MGRRFLVGGNWKANPKTIEEANKLIDILNAAKINCDVDVVVGAPFIFLPLLKDRLRKDWYPSSENIFTKDNGAFTGEVTAPMLNSFGIGWTILGHSERRDILQEDDDFLAAKVTQALNHGLKIIFCCGEHLEERQAGTQNEFVGAQIERMIPAVPEGKWGDVVIAYEPIWAIGTGKVASTEDAQDMGKVIRDILRAKVSPQVADTTRILYGGSVKADNCNELAAQPDVDGFLVGGASLTAGFIDIVNSAAYSK</sequence>
<dbReference type="FunFam" id="3.20.20.70:FF:000016">
    <property type="entry name" value="Triosephosphate isomerase"/>
    <property type="match status" value="1"/>
</dbReference>
<dbReference type="HAMAP" id="MF_00147_B">
    <property type="entry name" value="TIM_B"/>
    <property type="match status" value="1"/>
</dbReference>
<dbReference type="PANTHER" id="PTHR21139:SF2">
    <property type="entry name" value="TRIOSEPHOSPHATE ISOMERASE"/>
    <property type="match status" value="1"/>
</dbReference>
<evidence type="ECO:0000313" key="8">
    <source>
        <dbReference type="EMBL" id="ARM19839.1"/>
    </source>
</evidence>
<dbReference type="GeneID" id="94832947"/>
<dbReference type="UniPathway" id="UPA00109">
    <property type="reaction ID" value="UER00189"/>
</dbReference>
<comment type="similarity">
    <text evidence="2 7">Belongs to the triosephosphate isomerase family.</text>
</comment>
<dbReference type="AlphaFoldDB" id="A0A1J4KT30"/>
<evidence type="ECO:0000256" key="5">
    <source>
        <dbReference type="ARBA" id="ARBA00023152"/>
    </source>
</evidence>
<dbReference type="EMBL" id="MLAK01000374">
    <property type="protein sequence ID" value="OHT14411.1"/>
    <property type="molecule type" value="Genomic_DNA"/>
</dbReference>
<dbReference type="InterPro" id="IPR020861">
    <property type="entry name" value="Triosephosphate_isomerase_AS"/>
</dbReference>
<dbReference type="OrthoDB" id="6715177at2759"/>
<dbReference type="Pfam" id="PF00121">
    <property type="entry name" value="TIM"/>
    <property type="match status" value="1"/>
</dbReference>
<dbReference type="RefSeq" id="XP_068367547.1">
    <property type="nucleotide sequence ID" value="XM_068498243.1"/>
</dbReference>
<dbReference type="GO" id="GO:0006094">
    <property type="term" value="P:gluconeogenesis"/>
    <property type="evidence" value="ECO:0007669"/>
    <property type="project" value="UniProtKB-UniPathway"/>
</dbReference>
<evidence type="ECO:0000256" key="3">
    <source>
        <dbReference type="ARBA" id="ARBA00011738"/>
    </source>
</evidence>
<comment type="subunit">
    <text evidence="3">Homodimer.</text>
</comment>